<organism evidence="11 12">
    <name type="scientific">Phaseolus angularis</name>
    <name type="common">Azuki bean</name>
    <name type="synonym">Vigna angularis</name>
    <dbReference type="NCBI Taxonomy" id="3914"/>
    <lineage>
        <taxon>Eukaryota</taxon>
        <taxon>Viridiplantae</taxon>
        <taxon>Streptophyta</taxon>
        <taxon>Embryophyta</taxon>
        <taxon>Tracheophyta</taxon>
        <taxon>Spermatophyta</taxon>
        <taxon>Magnoliopsida</taxon>
        <taxon>eudicotyledons</taxon>
        <taxon>Gunneridae</taxon>
        <taxon>Pentapetalae</taxon>
        <taxon>rosids</taxon>
        <taxon>fabids</taxon>
        <taxon>Fabales</taxon>
        <taxon>Fabaceae</taxon>
        <taxon>Papilionoideae</taxon>
        <taxon>50 kb inversion clade</taxon>
        <taxon>NPAAA clade</taxon>
        <taxon>indigoferoid/millettioid clade</taxon>
        <taxon>Phaseoleae</taxon>
        <taxon>Vigna</taxon>
    </lineage>
</organism>
<dbReference type="InterPro" id="IPR017214">
    <property type="entry name" value="UCP037471"/>
</dbReference>
<evidence type="ECO:0000256" key="3">
    <source>
        <dbReference type="ARBA" id="ARBA00022692"/>
    </source>
</evidence>
<evidence type="ECO:0000256" key="5">
    <source>
        <dbReference type="ARBA" id="ARBA00022989"/>
    </source>
</evidence>
<evidence type="ECO:0000256" key="6">
    <source>
        <dbReference type="ARBA" id="ARBA00023136"/>
    </source>
</evidence>
<gene>
    <name evidence="11" type="ORF">HKW66_Vig0078710</name>
</gene>
<evidence type="ECO:0000256" key="1">
    <source>
        <dbReference type="ARBA" id="ARBA00004370"/>
    </source>
</evidence>
<keyword evidence="9" id="KW-0732">Signal</keyword>
<dbReference type="SMART" id="SM00665">
    <property type="entry name" value="B561"/>
    <property type="match status" value="1"/>
</dbReference>
<dbReference type="PANTHER" id="PTHR23130:SF212">
    <property type="entry name" value="AUXIN-RESPONSIVE FAMILY PROTEIN"/>
    <property type="match status" value="1"/>
</dbReference>
<evidence type="ECO:0000256" key="7">
    <source>
        <dbReference type="PIRSR" id="PIRSR037471-1"/>
    </source>
</evidence>
<protein>
    <submittedName>
        <fullName evidence="11">Cytochrome b561 and DOMON domain-containing protein</fullName>
    </submittedName>
</protein>
<dbReference type="InterPro" id="IPR006593">
    <property type="entry name" value="Cyt_b561/ferric_Rdtase_TM"/>
</dbReference>
<feature type="binding site" description="axial binding residue" evidence="7">
    <location>
        <position position="256"/>
    </location>
    <ligand>
        <name>heme b</name>
        <dbReference type="ChEBI" id="CHEBI:60344"/>
        <label>1</label>
    </ligand>
    <ligandPart>
        <name>Fe</name>
        <dbReference type="ChEBI" id="CHEBI:18248"/>
    </ligandPart>
</feature>
<proteinExistence type="predicted"/>
<feature type="transmembrane region" description="Helical" evidence="8">
    <location>
        <begin position="222"/>
        <end position="240"/>
    </location>
</feature>
<evidence type="ECO:0000256" key="9">
    <source>
        <dbReference type="SAM" id="SignalP"/>
    </source>
</evidence>
<reference evidence="11 12" key="1">
    <citation type="submission" date="2020-05" db="EMBL/GenBank/DDBJ databases">
        <title>Vigna angularis (adzuki bean) Var. LongXiaoDou No. 4 denovo assembly.</title>
        <authorList>
            <person name="Xiang H."/>
        </authorList>
    </citation>
    <scope>NUCLEOTIDE SEQUENCE [LARGE SCALE GENOMIC DNA]</scope>
    <source>
        <tissue evidence="11">Leaf</tissue>
    </source>
</reference>
<evidence type="ECO:0000256" key="8">
    <source>
        <dbReference type="SAM" id="Phobius"/>
    </source>
</evidence>
<dbReference type="PROSITE" id="PS50939">
    <property type="entry name" value="CYTOCHROME_B561"/>
    <property type="match status" value="1"/>
</dbReference>
<name>A0A8T0K514_PHAAN</name>
<keyword evidence="2" id="KW-0813">Transport</keyword>
<dbReference type="PIRSF" id="PIRSF037471">
    <property type="entry name" value="UCP037471"/>
    <property type="match status" value="1"/>
</dbReference>
<keyword evidence="7" id="KW-0479">Metal-binding</keyword>
<feature type="chain" id="PRO_5035858981" evidence="9">
    <location>
        <begin position="19"/>
        <end position="327"/>
    </location>
</feature>
<feature type="binding site" description="axial binding residue" evidence="7">
    <location>
        <position position="187"/>
    </location>
    <ligand>
        <name>heme b</name>
        <dbReference type="ChEBI" id="CHEBI:60344"/>
        <label>1</label>
    </ligand>
    <ligandPart>
        <name>Fe</name>
        <dbReference type="ChEBI" id="CHEBI:18248"/>
    </ligandPart>
</feature>
<keyword evidence="3 8" id="KW-0812">Transmembrane</keyword>
<dbReference type="EMBL" id="JABFOF010000006">
    <property type="protein sequence ID" value="KAG2394754.1"/>
    <property type="molecule type" value="Genomic_DNA"/>
</dbReference>
<feature type="transmembrane region" description="Helical" evidence="8">
    <location>
        <begin position="252"/>
        <end position="272"/>
    </location>
</feature>
<feature type="transmembrane region" description="Helical" evidence="8">
    <location>
        <begin position="152"/>
        <end position="173"/>
    </location>
</feature>
<feature type="signal peptide" evidence="9">
    <location>
        <begin position="1"/>
        <end position="18"/>
    </location>
</feature>
<evidence type="ECO:0000259" key="10">
    <source>
        <dbReference type="PROSITE" id="PS50939"/>
    </source>
</evidence>
<keyword evidence="6 8" id="KW-0472">Membrane</keyword>
<dbReference type="Proteomes" id="UP000743370">
    <property type="component" value="Unassembled WGS sequence"/>
</dbReference>
<dbReference type="GO" id="GO:0016020">
    <property type="term" value="C:membrane"/>
    <property type="evidence" value="ECO:0007669"/>
    <property type="project" value="UniProtKB-SubCell"/>
</dbReference>
<feature type="domain" description="Cytochrome b561" evidence="10">
    <location>
        <begin position="110"/>
        <end position="312"/>
    </location>
</feature>
<dbReference type="AlphaFoldDB" id="A0A8T0K514"/>
<keyword evidence="4" id="KW-0249">Electron transport</keyword>
<keyword evidence="5 8" id="KW-1133">Transmembrane helix</keyword>
<sequence>MAFTANTIFLFTLLVVIAVPITSQSCNLYRFSKNINYEICEDLPILESSLHWNYHPASGVVNVAFNKANAKNSTWVAWAINPTSKGMLGSQSFIAVNHAWQEGVVSDDGTLRPHSFSPSNLQSYGTIDFISGKVSKATEDVNSRTMLRNVHGILNTVSWGIMMPIGVTMGRYLKVFDGLGDTWFHLHRAFQSLAFLIAIAGFGSGLYIGNHYGVHHAPHRCIGITLMYLASAQVCVAVFFRPKKAHKYRIFWNIFHYIVDHVTIVLAIWNVLKGFSILNYHNGWKKKYLGIIISLAAIAVILEVITWIWVCNKKTKNSQNHVTISQT</sequence>
<dbReference type="Gene3D" id="1.20.120.1770">
    <property type="match status" value="1"/>
</dbReference>
<dbReference type="InterPro" id="IPR045265">
    <property type="entry name" value="AIR12_DOMON"/>
</dbReference>
<evidence type="ECO:0000313" key="12">
    <source>
        <dbReference type="Proteomes" id="UP000743370"/>
    </source>
</evidence>
<comment type="caution">
    <text evidence="11">The sequence shown here is derived from an EMBL/GenBank/DDBJ whole genome shotgun (WGS) entry which is preliminary data.</text>
</comment>
<evidence type="ECO:0000313" key="11">
    <source>
        <dbReference type="EMBL" id="KAG2394754.1"/>
    </source>
</evidence>
<dbReference type="PANTHER" id="PTHR23130">
    <property type="entry name" value="CYTOCHROME B561 AND DOMON DOMAIN-CONTAINING PROTEIN"/>
    <property type="match status" value="1"/>
</dbReference>
<feature type="transmembrane region" description="Helical" evidence="8">
    <location>
        <begin position="193"/>
        <end position="210"/>
    </location>
</feature>
<feature type="binding site" description="axial binding residue" evidence="7">
    <location>
        <position position="151"/>
    </location>
    <ligand>
        <name>heme b</name>
        <dbReference type="ChEBI" id="CHEBI:60344"/>
        <label>1</label>
    </ligand>
    <ligandPart>
        <name>Fe</name>
        <dbReference type="ChEBI" id="CHEBI:18248"/>
    </ligandPart>
</feature>
<feature type="binding site" description="axial binding residue" evidence="7">
    <location>
        <position position="219"/>
    </location>
    <ligand>
        <name>heme b</name>
        <dbReference type="ChEBI" id="CHEBI:60344"/>
        <label>1</label>
    </ligand>
    <ligandPart>
        <name>Fe</name>
        <dbReference type="ChEBI" id="CHEBI:18248"/>
    </ligandPart>
</feature>
<dbReference type="CDD" id="cd08760">
    <property type="entry name" value="Cyt_b561_FRRS1_like"/>
    <property type="match status" value="1"/>
</dbReference>
<comment type="subcellular location">
    <subcellularLocation>
        <location evidence="1">Membrane</location>
    </subcellularLocation>
</comment>
<dbReference type="GO" id="GO:0046872">
    <property type="term" value="F:metal ion binding"/>
    <property type="evidence" value="ECO:0007669"/>
    <property type="project" value="UniProtKB-KW"/>
</dbReference>
<keyword evidence="7" id="KW-0408">Iron</keyword>
<accession>A0A8T0K514</accession>
<dbReference type="Pfam" id="PF04526">
    <property type="entry name" value="DUF568"/>
    <property type="match status" value="1"/>
</dbReference>
<evidence type="ECO:0000256" key="4">
    <source>
        <dbReference type="ARBA" id="ARBA00022982"/>
    </source>
</evidence>
<feature type="transmembrane region" description="Helical" evidence="8">
    <location>
        <begin position="288"/>
        <end position="310"/>
    </location>
</feature>
<evidence type="ECO:0000256" key="2">
    <source>
        <dbReference type="ARBA" id="ARBA00022448"/>
    </source>
</evidence>